<proteinExistence type="predicted"/>
<accession>G9Y7Q2</accession>
<dbReference type="EMBL" id="AGCI01000062">
    <property type="protein sequence ID" value="EHM41899.1"/>
    <property type="molecule type" value="Genomic_DNA"/>
</dbReference>
<evidence type="ECO:0000313" key="1">
    <source>
        <dbReference type="EMBL" id="EHM41899.1"/>
    </source>
</evidence>
<gene>
    <name evidence="1" type="ORF">HMPREF0454_02576</name>
</gene>
<evidence type="ECO:0000313" key="2">
    <source>
        <dbReference type="Proteomes" id="UP000005959"/>
    </source>
</evidence>
<organism evidence="1 2">
    <name type="scientific">Hafnia alvei ATCC 51873</name>
    <dbReference type="NCBI Taxonomy" id="1002364"/>
    <lineage>
        <taxon>Bacteria</taxon>
        <taxon>Pseudomonadati</taxon>
        <taxon>Pseudomonadota</taxon>
        <taxon>Gammaproteobacteria</taxon>
        <taxon>Enterobacterales</taxon>
        <taxon>Hafniaceae</taxon>
        <taxon>Hafnia</taxon>
    </lineage>
</organism>
<sequence>MKMPVIWAADLKGVLHYGHYKAPADKTVLSDVDDTDRARHILKLAIKMCFYGGE</sequence>
<comment type="caution">
    <text evidence="1">The sequence shown here is derived from an EMBL/GenBank/DDBJ whole genome shotgun (WGS) entry which is preliminary data.</text>
</comment>
<reference evidence="1 2" key="1">
    <citation type="submission" date="2011-08" db="EMBL/GenBank/DDBJ databases">
        <authorList>
            <person name="Weinstock G."/>
            <person name="Sodergren E."/>
            <person name="Clifton S."/>
            <person name="Fulton L."/>
            <person name="Fulton B."/>
            <person name="Courtney L."/>
            <person name="Fronick C."/>
            <person name="Harrison M."/>
            <person name="Strong C."/>
            <person name="Farmer C."/>
            <person name="Delahaunty K."/>
            <person name="Markovic C."/>
            <person name="Hall O."/>
            <person name="Minx P."/>
            <person name="Tomlinson C."/>
            <person name="Mitreva M."/>
            <person name="Hou S."/>
            <person name="Chen J."/>
            <person name="Wollam A."/>
            <person name="Pepin K.H."/>
            <person name="Johnson M."/>
            <person name="Bhonagiri V."/>
            <person name="Zhang X."/>
            <person name="Suruliraj S."/>
            <person name="Warren W."/>
            <person name="Chinwalla A."/>
            <person name="Mardis E.R."/>
            <person name="Wilson R.K."/>
        </authorList>
    </citation>
    <scope>NUCLEOTIDE SEQUENCE [LARGE SCALE GENOMIC DNA]</scope>
    <source>
        <strain evidence="1 2">ATCC 51873</strain>
    </source>
</reference>
<dbReference type="Proteomes" id="UP000005959">
    <property type="component" value="Unassembled WGS sequence"/>
</dbReference>
<dbReference type="HOGENOM" id="CLU_3043986_0_0_6"/>
<dbReference type="AlphaFoldDB" id="G9Y7Q2"/>
<protein>
    <submittedName>
        <fullName evidence="1">Uncharacterized protein</fullName>
    </submittedName>
</protein>
<name>G9Y7Q2_HAFAL</name>